<dbReference type="Proteomes" id="UP001164544">
    <property type="component" value="Chromosome"/>
</dbReference>
<organism evidence="1 2">
    <name type="scientific">Borrelia miyamotoi</name>
    <dbReference type="NCBI Taxonomy" id="47466"/>
    <lineage>
        <taxon>Bacteria</taxon>
        <taxon>Pseudomonadati</taxon>
        <taxon>Spirochaetota</taxon>
        <taxon>Spirochaetia</taxon>
        <taxon>Spirochaetales</taxon>
        <taxon>Borreliaceae</taxon>
        <taxon>Borrelia</taxon>
    </lineage>
</organism>
<proteinExistence type="predicted"/>
<dbReference type="AlphaFoldDB" id="A0AAQ2WVV6"/>
<gene>
    <name evidence="1" type="ORF">O5398_02290</name>
</gene>
<evidence type="ECO:0000313" key="1">
    <source>
        <dbReference type="EMBL" id="WAZ90957.1"/>
    </source>
</evidence>
<dbReference type="RefSeq" id="WP_231932045.1">
    <property type="nucleotide sequence ID" value="NZ_CP017126.1"/>
</dbReference>
<name>A0AAQ2WVV6_9SPIR</name>
<evidence type="ECO:0000313" key="2">
    <source>
        <dbReference type="Proteomes" id="UP001164544"/>
    </source>
</evidence>
<reference evidence="1" key="1">
    <citation type="submission" date="2022-12" db="EMBL/GenBank/DDBJ databases">
        <title>B. miyamotoi WGS.</title>
        <authorList>
            <person name="Kuleshov K.V."/>
            <person name="Hoornstra D."/>
            <person name="Hovius J.W."/>
            <person name="Platonov A.E."/>
            <person name="Telford S.R. III."/>
        </authorList>
    </citation>
    <scope>NUCLEOTIDE SEQUENCE</scope>
    <source>
        <strain evidence="1">410</strain>
    </source>
</reference>
<sequence>MGVVTSFIPFLLGQREYGFPKAEMWLGAYKTFSSKILVDGQCVYFCNFLENHQELLGNENELFFYLRFSQFKDLYQFKYILQKILI</sequence>
<accession>A0AAQ2WVV6</accession>
<protein>
    <submittedName>
        <fullName evidence="1">Uncharacterized protein</fullName>
    </submittedName>
</protein>
<dbReference type="EMBL" id="CP114637">
    <property type="protein sequence ID" value="WAZ90957.1"/>
    <property type="molecule type" value="Genomic_DNA"/>
</dbReference>